<gene>
    <name evidence="1" type="ORF">H4R21_005522</name>
</gene>
<evidence type="ECO:0000313" key="1">
    <source>
        <dbReference type="EMBL" id="KAJ2794377.1"/>
    </source>
</evidence>
<feature type="non-terminal residue" evidence="1">
    <location>
        <position position="185"/>
    </location>
</feature>
<accession>A0ACC1KTD3</accession>
<name>A0ACC1KTD3_9FUNG</name>
<dbReference type="EMBL" id="JANBUN010002532">
    <property type="protein sequence ID" value="KAJ2794377.1"/>
    <property type="molecule type" value="Genomic_DNA"/>
</dbReference>
<feature type="non-terminal residue" evidence="1">
    <location>
        <position position="1"/>
    </location>
</feature>
<sequence>WRRRGCIVGARQHRRASAGPRSGRDRQRRAPVPDGGVVAPARGVGDPGVGHGDARVQKGQVDPQGRRDQRGRERRGRVQVGDVSDQAGNDLPQGGGAAAQPACRERATAAGRGADVHARADGGGGGRRADQRARGQPQGGVRQPVCGVAVLPVVHAQQAARGGDCRGDHGHDQPQERAAAAGGYR</sequence>
<keyword evidence="2" id="KW-1185">Reference proteome</keyword>
<protein>
    <submittedName>
        <fullName evidence="1">Uncharacterized protein</fullName>
    </submittedName>
</protein>
<organism evidence="1 2">
    <name type="scientific">Coemansia helicoidea</name>
    <dbReference type="NCBI Taxonomy" id="1286919"/>
    <lineage>
        <taxon>Eukaryota</taxon>
        <taxon>Fungi</taxon>
        <taxon>Fungi incertae sedis</taxon>
        <taxon>Zoopagomycota</taxon>
        <taxon>Kickxellomycotina</taxon>
        <taxon>Kickxellomycetes</taxon>
        <taxon>Kickxellales</taxon>
        <taxon>Kickxellaceae</taxon>
        <taxon>Coemansia</taxon>
    </lineage>
</organism>
<comment type="caution">
    <text evidence="1">The sequence shown here is derived from an EMBL/GenBank/DDBJ whole genome shotgun (WGS) entry which is preliminary data.</text>
</comment>
<reference evidence="1" key="1">
    <citation type="submission" date="2022-07" db="EMBL/GenBank/DDBJ databases">
        <title>Phylogenomic reconstructions and comparative analyses of Kickxellomycotina fungi.</title>
        <authorList>
            <person name="Reynolds N.K."/>
            <person name="Stajich J.E."/>
            <person name="Barry K."/>
            <person name="Grigoriev I.V."/>
            <person name="Crous P."/>
            <person name="Smith M.E."/>
        </authorList>
    </citation>
    <scope>NUCLEOTIDE SEQUENCE</scope>
    <source>
        <strain evidence="1">BCRC 34780</strain>
    </source>
</reference>
<evidence type="ECO:0000313" key="2">
    <source>
        <dbReference type="Proteomes" id="UP001140087"/>
    </source>
</evidence>
<dbReference type="Proteomes" id="UP001140087">
    <property type="component" value="Unassembled WGS sequence"/>
</dbReference>
<proteinExistence type="predicted"/>